<dbReference type="EMBL" id="AWSA01000024">
    <property type="protein sequence ID" value="EWT01327.1"/>
    <property type="molecule type" value="Genomic_DNA"/>
</dbReference>
<name>W9G7S0_9MICO</name>
<proteinExistence type="predicted"/>
<protein>
    <recommendedName>
        <fullName evidence="1">DUF4240 domain-containing protein</fullName>
    </recommendedName>
</protein>
<sequence length="328" mass="35593">MRLLRRTMSGDDFWTLIDSMEGQADDDAVERLVDALAAAGRARALAFQERLARVLHELDREMLAAQPVRFEDEDEDEDDEPIPLSDDSFLYLRAGIVALGRETYAAVLADPAALASRVWPECEGLLYAAEEAAGVEYIETKVSFETGTNVEHWSQPEVVPDDGVPAPRRVVWVDGEDLDDPLGGFRMAEDGGEEELVAHIPPRYLNHGAFFAASDLVNQAVEASGGLPDAFGGRSLACVVQFGEQVVVPEVRVARDDFDGKEVMRSSVWVSHDEARAWPKPERTARVTALAARAALAALPPDHGARPELEALASVALGLEPTHAADGT</sequence>
<evidence type="ECO:0000259" key="1">
    <source>
        <dbReference type="Pfam" id="PF14024"/>
    </source>
</evidence>
<feature type="domain" description="DUF4240" evidence="1">
    <location>
        <begin position="8"/>
        <end position="132"/>
    </location>
</feature>
<evidence type="ECO:0000313" key="2">
    <source>
        <dbReference type="EMBL" id="EWT01327.1"/>
    </source>
</evidence>
<evidence type="ECO:0000313" key="3">
    <source>
        <dbReference type="Proteomes" id="UP000019489"/>
    </source>
</evidence>
<dbReference type="InterPro" id="IPR025334">
    <property type="entry name" value="DUF4240"/>
</dbReference>
<dbReference type="RefSeq" id="WP_034806216.1">
    <property type="nucleotide sequence ID" value="NZ_AWSA01000024.1"/>
</dbReference>
<comment type="caution">
    <text evidence="2">The sequence shown here is derived from an EMBL/GenBank/DDBJ whole genome shotgun (WGS) entry which is preliminary data.</text>
</comment>
<organism evidence="2 3">
    <name type="scientific">Intrasporangium oryzae NRRL B-24470</name>
    <dbReference type="NCBI Taxonomy" id="1386089"/>
    <lineage>
        <taxon>Bacteria</taxon>
        <taxon>Bacillati</taxon>
        <taxon>Actinomycetota</taxon>
        <taxon>Actinomycetes</taxon>
        <taxon>Micrococcales</taxon>
        <taxon>Intrasporangiaceae</taxon>
        <taxon>Intrasporangium</taxon>
    </lineage>
</organism>
<dbReference type="Pfam" id="PF14024">
    <property type="entry name" value="DUF4240"/>
    <property type="match status" value="1"/>
</dbReference>
<dbReference type="Proteomes" id="UP000019489">
    <property type="component" value="Unassembled WGS sequence"/>
</dbReference>
<reference evidence="2 3" key="1">
    <citation type="submission" date="2013-08" db="EMBL/GenBank/DDBJ databases">
        <title>Intrasporangium oryzae NRRL B-24470.</title>
        <authorList>
            <person name="Liu H."/>
            <person name="Wang G."/>
        </authorList>
    </citation>
    <scope>NUCLEOTIDE SEQUENCE [LARGE SCALE GENOMIC DNA]</scope>
    <source>
        <strain evidence="2 3">NRRL B-24470</strain>
    </source>
</reference>
<accession>W9G7S0</accession>
<keyword evidence="3" id="KW-1185">Reference proteome</keyword>
<dbReference type="AlphaFoldDB" id="W9G7S0"/>
<gene>
    <name evidence="2" type="ORF">N865_10875</name>
</gene>